<comment type="caution">
    <text evidence="1">The sequence shown here is derived from an EMBL/GenBank/DDBJ whole genome shotgun (WGS) entry which is preliminary data.</text>
</comment>
<proteinExistence type="predicted"/>
<gene>
    <name evidence="1" type="ORF">L596_003835</name>
</gene>
<name>A0A4V6I7Y1_STECR</name>
<keyword evidence="2" id="KW-1185">Reference proteome</keyword>
<sequence length="88" mass="9938">MFDKPIRHCSLLTDRGPKVNGAAYCERWKKLFSLLTANLLRCNLQSGRKYLFCLESNCLINNTPVIEPFLPNSCLVVVGLMSTNSFLV</sequence>
<protein>
    <submittedName>
        <fullName evidence="1">Uncharacterized protein</fullName>
    </submittedName>
</protein>
<evidence type="ECO:0000313" key="2">
    <source>
        <dbReference type="Proteomes" id="UP000298663"/>
    </source>
</evidence>
<dbReference type="EMBL" id="CM016762">
    <property type="protein sequence ID" value="TMS36743.1"/>
    <property type="molecule type" value="Genomic_DNA"/>
</dbReference>
<dbReference type="EMBL" id="AZBU02000001">
    <property type="protein sequence ID" value="TMS36743.1"/>
    <property type="molecule type" value="Genomic_DNA"/>
</dbReference>
<organism evidence="1 2">
    <name type="scientific">Steinernema carpocapsae</name>
    <name type="common">Entomopathogenic nematode</name>
    <dbReference type="NCBI Taxonomy" id="34508"/>
    <lineage>
        <taxon>Eukaryota</taxon>
        <taxon>Metazoa</taxon>
        <taxon>Ecdysozoa</taxon>
        <taxon>Nematoda</taxon>
        <taxon>Chromadorea</taxon>
        <taxon>Rhabditida</taxon>
        <taxon>Tylenchina</taxon>
        <taxon>Panagrolaimomorpha</taxon>
        <taxon>Strongyloidoidea</taxon>
        <taxon>Steinernematidae</taxon>
        <taxon>Steinernema</taxon>
    </lineage>
</organism>
<evidence type="ECO:0000313" key="1">
    <source>
        <dbReference type="EMBL" id="TMS36743.1"/>
    </source>
</evidence>
<accession>A0A4V6I7Y1</accession>
<dbReference type="AlphaFoldDB" id="A0A4V6I7Y1"/>
<dbReference type="Proteomes" id="UP000298663">
    <property type="component" value="Chromosome X"/>
</dbReference>
<reference evidence="1 2" key="2">
    <citation type="journal article" date="2019" name="G3 (Bethesda)">
        <title>Hybrid Assembly of the Genome of the Entomopathogenic Nematode Steinernema carpocapsae Identifies the X-Chromosome.</title>
        <authorList>
            <person name="Serra L."/>
            <person name="Macchietto M."/>
            <person name="Macias-Munoz A."/>
            <person name="McGill C.J."/>
            <person name="Rodriguez I.M."/>
            <person name="Rodriguez B."/>
            <person name="Murad R."/>
            <person name="Mortazavi A."/>
        </authorList>
    </citation>
    <scope>NUCLEOTIDE SEQUENCE [LARGE SCALE GENOMIC DNA]</scope>
    <source>
        <strain evidence="1 2">ALL</strain>
    </source>
</reference>
<reference evidence="1 2" key="1">
    <citation type="journal article" date="2015" name="Genome Biol.">
        <title>Comparative genomics of Steinernema reveals deeply conserved gene regulatory networks.</title>
        <authorList>
            <person name="Dillman A.R."/>
            <person name="Macchietto M."/>
            <person name="Porter C.F."/>
            <person name="Rogers A."/>
            <person name="Williams B."/>
            <person name="Antoshechkin I."/>
            <person name="Lee M.M."/>
            <person name="Goodwin Z."/>
            <person name="Lu X."/>
            <person name="Lewis E.E."/>
            <person name="Goodrich-Blair H."/>
            <person name="Stock S.P."/>
            <person name="Adams B.J."/>
            <person name="Sternberg P.W."/>
            <person name="Mortazavi A."/>
        </authorList>
    </citation>
    <scope>NUCLEOTIDE SEQUENCE [LARGE SCALE GENOMIC DNA]</scope>
    <source>
        <strain evidence="1 2">ALL</strain>
    </source>
</reference>